<feature type="region of interest" description="Disordered" evidence="1">
    <location>
        <begin position="1"/>
        <end position="60"/>
    </location>
</feature>
<accession>S9UVY2</accession>
<evidence type="ECO:0000313" key="3">
    <source>
        <dbReference type="Proteomes" id="UP000015354"/>
    </source>
</evidence>
<dbReference type="AlphaFoldDB" id="S9UVY2"/>
<dbReference type="Proteomes" id="UP000015354">
    <property type="component" value="Unassembled WGS sequence"/>
</dbReference>
<sequence>MSTAYGTPNPDMSSSASSSFISGQESAQPSLEKDRARPPSPTSTFNSLNPNLGISSDMRGAKVGAGGLPRSRFADATDIVSIQKHTAARRANTSATNGTAAANTPFDPLVHAYIKCAVCGAVPKDAVQVTLSEPALTCRGCARGKVGGVGKITELPVCLLGLLREVVELSSVDPDSIHAKEDIYADENAVPIKRKVPIRRPGSRAPEGSVASPLAREFDDDIFYGLEEKERKTRMVIFADENAVWTQLMERMQNQSPRHKRNAGPNSRSLKMEADKKYEHADYTGALELYTKAIKLQKVDGACQLKFLLGNRSAAHFMAMRYKECMEDCLEIAKVDPDNSKMLCRAALSALSLGDLRQAVSILENTEPSRRSEQVSAKLAEYKSGLELYEKAERAFGTPQGDEFYRMLVAQFTNITPFRIRFAESLIQEKQYMRAVETLEAVAHASRSPQLCRIMAYGLYMSGFEHFERSRKILRDAAQLDDECRKLLHVIDQVDDAKQKGNTNFAQKNFKVAVENYAVAINLANDNEQILRILYCNRAAAHKELGNFRDGVGGLHQGNQH</sequence>
<evidence type="ECO:0000256" key="1">
    <source>
        <dbReference type="SAM" id="MobiDB-lite"/>
    </source>
</evidence>
<dbReference type="OrthoDB" id="10250354at2759"/>
<gene>
    <name evidence="2" type="ORF">STCU_09817</name>
</gene>
<organism evidence="2 3">
    <name type="scientific">Strigomonas culicis</name>
    <dbReference type="NCBI Taxonomy" id="28005"/>
    <lineage>
        <taxon>Eukaryota</taxon>
        <taxon>Discoba</taxon>
        <taxon>Euglenozoa</taxon>
        <taxon>Kinetoplastea</taxon>
        <taxon>Metakinetoplastina</taxon>
        <taxon>Trypanosomatida</taxon>
        <taxon>Trypanosomatidae</taxon>
        <taxon>Strigomonadinae</taxon>
        <taxon>Strigomonas</taxon>
    </lineage>
</organism>
<dbReference type="PANTHER" id="PTHR44200:SF2">
    <property type="entry name" value="CHAPERONE PROTEIN DNAJ, PUTATIVE-RELATED"/>
    <property type="match status" value="1"/>
</dbReference>
<feature type="compositionally biased region" description="Low complexity" evidence="1">
    <location>
        <begin position="13"/>
        <end position="26"/>
    </location>
</feature>
<keyword evidence="3" id="KW-1185">Reference proteome</keyword>
<dbReference type="PANTHER" id="PTHR44200">
    <property type="entry name" value="DNAJ HOMOLOG SUBFAMILY C MEMBER 7"/>
    <property type="match status" value="1"/>
</dbReference>
<dbReference type="SUPFAM" id="SSF48452">
    <property type="entry name" value="TPR-like"/>
    <property type="match status" value="2"/>
</dbReference>
<dbReference type="Gene3D" id="1.25.40.10">
    <property type="entry name" value="Tetratricopeptide repeat domain"/>
    <property type="match status" value="2"/>
</dbReference>
<comment type="caution">
    <text evidence="2">The sequence shown here is derived from an EMBL/GenBank/DDBJ whole genome shotgun (WGS) entry which is preliminary data.</text>
</comment>
<dbReference type="InterPro" id="IPR011990">
    <property type="entry name" value="TPR-like_helical_dom_sf"/>
</dbReference>
<proteinExistence type="predicted"/>
<name>S9UVY2_9TRYP</name>
<feature type="compositionally biased region" description="Polar residues" evidence="1">
    <location>
        <begin position="1"/>
        <end position="12"/>
    </location>
</feature>
<feature type="compositionally biased region" description="Polar residues" evidence="1">
    <location>
        <begin position="42"/>
        <end position="54"/>
    </location>
</feature>
<dbReference type="InterPro" id="IPR052758">
    <property type="entry name" value="SRC_co-chaperone"/>
</dbReference>
<reference evidence="2 3" key="1">
    <citation type="journal article" date="2013" name="PLoS ONE">
        <title>Predicting the Proteins of Angomonas deanei, Strigomonas culicis and Their Respective Endosymbionts Reveals New Aspects of the Trypanosomatidae Family.</title>
        <authorList>
            <person name="Motta M.C."/>
            <person name="Martins A.C."/>
            <person name="de Souza S.S."/>
            <person name="Catta-Preta C.M."/>
            <person name="Silva R."/>
            <person name="Klein C.C."/>
            <person name="de Almeida L.G."/>
            <person name="de Lima Cunha O."/>
            <person name="Ciapina L.P."/>
            <person name="Brocchi M."/>
            <person name="Colabardini A.C."/>
            <person name="de Araujo Lima B."/>
            <person name="Machado C.R."/>
            <person name="de Almeida Soares C.M."/>
            <person name="Probst C.M."/>
            <person name="de Menezes C.B."/>
            <person name="Thompson C.E."/>
            <person name="Bartholomeu D.C."/>
            <person name="Gradia D.F."/>
            <person name="Pavoni D.P."/>
            <person name="Grisard E.C."/>
            <person name="Fantinatti-Garboggini F."/>
            <person name="Marchini F.K."/>
            <person name="Rodrigues-Luiz G.F."/>
            <person name="Wagner G."/>
            <person name="Goldman G.H."/>
            <person name="Fietto J.L."/>
            <person name="Elias M.C."/>
            <person name="Goldman M.H."/>
            <person name="Sagot M.F."/>
            <person name="Pereira M."/>
            <person name="Stoco P.H."/>
            <person name="de Mendonca-Neto R.P."/>
            <person name="Teixeira S.M."/>
            <person name="Maciel T.E."/>
            <person name="de Oliveira Mendes T.A."/>
            <person name="Urmenyi T.P."/>
            <person name="de Souza W."/>
            <person name="Schenkman S."/>
            <person name="de Vasconcelos A.T."/>
        </authorList>
    </citation>
    <scope>NUCLEOTIDE SEQUENCE [LARGE SCALE GENOMIC DNA]</scope>
</reference>
<protein>
    <submittedName>
        <fullName evidence="2">DnaJ like protein subfamily C member 7</fullName>
    </submittedName>
</protein>
<evidence type="ECO:0000313" key="2">
    <source>
        <dbReference type="EMBL" id="EPY18681.1"/>
    </source>
</evidence>
<dbReference type="EMBL" id="ATMH01009817">
    <property type="protein sequence ID" value="EPY18681.1"/>
    <property type="molecule type" value="Genomic_DNA"/>
</dbReference>